<dbReference type="AlphaFoldDB" id="A0A072VW07"/>
<evidence type="ECO:0008006" key="6">
    <source>
        <dbReference type="Google" id="ProtNLM"/>
    </source>
</evidence>
<organism evidence="2 5">
    <name type="scientific">Medicago truncatula</name>
    <name type="common">Barrel medic</name>
    <name type="synonym">Medicago tribuloides</name>
    <dbReference type="NCBI Taxonomy" id="3880"/>
    <lineage>
        <taxon>Eukaryota</taxon>
        <taxon>Viridiplantae</taxon>
        <taxon>Streptophyta</taxon>
        <taxon>Embryophyta</taxon>
        <taxon>Tracheophyta</taxon>
        <taxon>Spermatophyta</taxon>
        <taxon>Magnoliopsida</taxon>
        <taxon>eudicotyledons</taxon>
        <taxon>Gunneridae</taxon>
        <taxon>Pentapetalae</taxon>
        <taxon>rosids</taxon>
        <taxon>fabids</taxon>
        <taxon>Fabales</taxon>
        <taxon>Fabaceae</taxon>
        <taxon>Papilionoideae</taxon>
        <taxon>50 kb inversion clade</taxon>
        <taxon>NPAAA clade</taxon>
        <taxon>Hologalegina</taxon>
        <taxon>IRL clade</taxon>
        <taxon>Trifolieae</taxon>
        <taxon>Medicago</taxon>
    </lineage>
</organism>
<evidence type="ECO:0000313" key="4">
    <source>
        <dbReference type="EnsemblPlants" id="KEH42270"/>
    </source>
</evidence>
<evidence type="ECO:0000313" key="5">
    <source>
        <dbReference type="Proteomes" id="UP000002051"/>
    </source>
</evidence>
<feature type="region of interest" description="Disordered" evidence="1">
    <location>
        <begin position="133"/>
        <end position="159"/>
    </location>
</feature>
<evidence type="ECO:0000313" key="3">
    <source>
        <dbReference type="EMBL" id="RHN79824.1"/>
    </source>
</evidence>
<dbReference type="Gramene" id="rna3666">
    <property type="protein sequence ID" value="RHN79824.1"/>
    <property type="gene ID" value="gene3666"/>
</dbReference>
<evidence type="ECO:0000256" key="1">
    <source>
        <dbReference type="SAM" id="MobiDB-lite"/>
    </source>
</evidence>
<dbReference type="EMBL" id="CM001217">
    <property type="protein sequence ID" value="KEH42270.1"/>
    <property type="molecule type" value="Genomic_DNA"/>
</dbReference>
<reference evidence="2 5" key="2">
    <citation type="journal article" date="2014" name="BMC Genomics">
        <title>An improved genome release (version Mt4.0) for the model legume Medicago truncatula.</title>
        <authorList>
            <person name="Tang H."/>
            <person name="Krishnakumar V."/>
            <person name="Bidwell S."/>
            <person name="Rosen B."/>
            <person name="Chan A."/>
            <person name="Zhou S."/>
            <person name="Gentzbittel L."/>
            <person name="Childs K.L."/>
            <person name="Yandell M."/>
            <person name="Gundlach H."/>
            <person name="Mayer K.F."/>
            <person name="Schwartz D.C."/>
            <person name="Town C.D."/>
        </authorList>
    </citation>
    <scope>GENOME REANNOTATION</scope>
    <source>
        <strain evidence="2">A17</strain>
        <strain evidence="4 5">cv. Jemalong A17</strain>
    </source>
</reference>
<reference evidence="2 5" key="1">
    <citation type="journal article" date="2011" name="Nature">
        <title>The Medicago genome provides insight into the evolution of rhizobial symbioses.</title>
        <authorList>
            <person name="Young N.D."/>
            <person name="Debelle F."/>
            <person name="Oldroyd G.E."/>
            <person name="Geurts R."/>
            <person name="Cannon S.B."/>
            <person name="Udvardi M.K."/>
            <person name="Benedito V.A."/>
            <person name="Mayer K.F."/>
            <person name="Gouzy J."/>
            <person name="Schoof H."/>
            <person name="Van de Peer Y."/>
            <person name="Proost S."/>
            <person name="Cook D.R."/>
            <person name="Meyers B.C."/>
            <person name="Spannagl M."/>
            <person name="Cheung F."/>
            <person name="De Mita S."/>
            <person name="Krishnakumar V."/>
            <person name="Gundlach H."/>
            <person name="Zhou S."/>
            <person name="Mudge J."/>
            <person name="Bharti A.K."/>
            <person name="Murray J.D."/>
            <person name="Naoumkina M.A."/>
            <person name="Rosen B."/>
            <person name="Silverstein K.A."/>
            <person name="Tang H."/>
            <person name="Rombauts S."/>
            <person name="Zhao P.X."/>
            <person name="Zhou P."/>
            <person name="Barbe V."/>
            <person name="Bardou P."/>
            <person name="Bechner M."/>
            <person name="Bellec A."/>
            <person name="Berger A."/>
            <person name="Berges H."/>
            <person name="Bidwell S."/>
            <person name="Bisseling T."/>
            <person name="Choisne N."/>
            <person name="Couloux A."/>
            <person name="Denny R."/>
            <person name="Deshpande S."/>
            <person name="Dai X."/>
            <person name="Doyle J.J."/>
            <person name="Dudez A.M."/>
            <person name="Farmer A.D."/>
            <person name="Fouteau S."/>
            <person name="Franken C."/>
            <person name="Gibelin C."/>
            <person name="Gish J."/>
            <person name="Goldstein S."/>
            <person name="Gonzalez A.J."/>
            <person name="Green P.J."/>
            <person name="Hallab A."/>
            <person name="Hartog M."/>
            <person name="Hua A."/>
            <person name="Humphray S.J."/>
            <person name="Jeong D.H."/>
            <person name="Jing Y."/>
            <person name="Jocker A."/>
            <person name="Kenton S.M."/>
            <person name="Kim D.J."/>
            <person name="Klee K."/>
            <person name="Lai H."/>
            <person name="Lang C."/>
            <person name="Lin S."/>
            <person name="Macmil S.L."/>
            <person name="Magdelenat G."/>
            <person name="Matthews L."/>
            <person name="McCorrison J."/>
            <person name="Monaghan E.L."/>
            <person name="Mun J.H."/>
            <person name="Najar F.Z."/>
            <person name="Nicholson C."/>
            <person name="Noirot C."/>
            <person name="O'Bleness M."/>
            <person name="Paule C.R."/>
            <person name="Poulain J."/>
            <person name="Prion F."/>
            <person name="Qin B."/>
            <person name="Qu C."/>
            <person name="Retzel E.F."/>
            <person name="Riddle C."/>
            <person name="Sallet E."/>
            <person name="Samain S."/>
            <person name="Samson N."/>
            <person name="Sanders I."/>
            <person name="Saurat O."/>
            <person name="Scarpelli C."/>
            <person name="Schiex T."/>
            <person name="Segurens B."/>
            <person name="Severin A.J."/>
            <person name="Sherrier D.J."/>
            <person name="Shi R."/>
            <person name="Sims S."/>
            <person name="Singer S.R."/>
            <person name="Sinharoy S."/>
            <person name="Sterck L."/>
            <person name="Viollet A."/>
            <person name="Wang B.B."/>
            <person name="Wang K."/>
            <person name="Wang M."/>
            <person name="Wang X."/>
            <person name="Warfsmann J."/>
            <person name="Weissenbach J."/>
            <person name="White D.D."/>
            <person name="White J.D."/>
            <person name="Wiley G.B."/>
            <person name="Wincker P."/>
            <person name="Xing Y."/>
            <person name="Yang L."/>
            <person name="Yao Z."/>
            <person name="Ying F."/>
            <person name="Zhai J."/>
            <person name="Zhou L."/>
            <person name="Zuber A."/>
            <person name="Denarie J."/>
            <person name="Dixon R.A."/>
            <person name="May G.D."/>
            <person name="Schwartz D.C."/>
            <person name="Rogers J."/>
            <person name="Quetier F."/>
            <person name="Town C.D."/>
            <person name="Roe B.A."/>
        </authorList>
    </citation>
    <scope>NUCLEOTIDE SEQUENCE [LARGE SCALE GENOMIC DNA]</scope>
    <source>
        <strain evidence="2">A17</strain>
        <strain evidence="4 5">cv. Jemalong A17</strain>
    </source>
</reference>
<reference evidence="3" key="4">
    <citation type="journal article" date="2018" name="Nat. Plants">
        <title>Whole-genome landscape of Medicago truncatula symbiotic genes.</title>
        <authorList>
            <person name="Pecrix Y."/>
            <person name="Gamas P."/>
            <person name="Carrere S."/>
        </authorList>
    </citation>
    <scope>NUCLEOTIDE SEQUENCE</scope>
    <source>
        <tissue evidence="3">Leaves</tissue>
    </source>
</reference>
<sequence>MKLSAKPISSPGRMEKFPPPLMRFLKSNAANKSRGRTRSKSNSMFLILRKKNTTSIETKEPSSPKVTCMGQVRVKRSSKQPTTKKGRPSSGDGAPSKCRCPFWWVPHTLFCCHFVRKDSVCCFGFRRKSKASKVSEASMKNGSKESYIEEEEEEEEEENNRVFKAKVLVSDSNDSSTFCSTPPKNALLLTRCKSAPYSSSSLASRFWGSPLRNEETEQPSEEKQSESVSVSKLRFFKELEDSARERITESEKVCEMKRKEETEEGESIAFPLVLTRCKSERARKS</sequence>
<feature type="compositionally biased region" description="Basic and acidic residues" evidence="1">
    <location>
        <begin position="212"/>
        <end position="225"/>
    </location>
</feature>
<feature type="compositionally biased region" description="Basic residues" evidence="1">
    <location>
        <begin position="73"/>
        <end position="87"/>
    </location>
</feature>
<dbReference type="EnsemblPlants" id="KEH42270">
    <property type="protein sequence ID" value="KEH42270"/>
    <property type="gene ID" value="MTR_1g066750"/>
</dbReference>
<accession>A0A072VW07</accession>
<dbReference type="HOGENOM" id="CLU_046618_0_0_1"/>
<dbReference type="EMBL" id="PSQE01000001">
    <property type="protein sequence ID" value="RHN79824.1"/>
    <property type="molecule type" value="Genomic_DNA"/>
</dbReference>
<dbReference type="Proteomes" id="UP000002051">
    <property type="component" value="Unassembled WGS sequence"/>
</dbReference>
<keyword evidence="5" id="KW-1185">Reference proteome</keyword>
<dbReference type="PANTHER" id="PTHR33448:SF10">
    <property type="entry name" value="PROTAMINE P1 FAMILY PROTEIN"/>
    <property type="match status" value="1"/>
</dbReference>
<protein>
    <recommendedName>
        <fullName evidence="6">Protamine P1 family protein</fullName>
    </recommendedName>
</protein>
<evidence type="ECO:0000313" key="2">
    <source>
        <dbReference type="EMBL" id="KEH42270.1"/>
    </source>
</evidence>
<feature type="region of interest" description="Disordered" evidence="1">
    <location>
        <begin position="70"/>
        <end position="95"/>
    </location>
</feature>
<dbReference type="PANTHER" id="PTHR33448">
    <property type="entry name" value="CHLOROPLAST PROTEIN HCF243-RELATED"/>
    <property type="match status" value="1"/>
</dbReference>
<feature type="region of interest" description="Disordered" evidence="1">
    <location>
        <begin position="1"/>
        <end position="20"/>
    </location>
</feature>
<name>A0A072VW07_MEDTR</name>
<reference evidence="4" key="3">
    <citation type="submission" date="2015-04" db="UniProtKB">
        <authorList>
            <consortium name="EnsemblPlants"/>
        </authorList>
    </citation>
    <scope>IDENTIFICATION</scope>
    <source>
        <strain evidence="4">cv. Jemalong A17</strain>
    </source>
</reference>
<feature type="compositionally biased region" description="Acidic residues" evidence="1">
    <location>
        <begin position="148"/>
        <end position="158"/>
    </location>
</feature>
<dbReference type="STRING" id="3880.A0A072VW07"/>
<proteinExistence type="predicted"/>
<feature type="region of interest" description="Disordered" evidence="1">
    <location>
        <begin position="210"/>
        <end position="230"/>
    </location>
</feature>
<dbReference type="Proteomes" id="UP000265566">
    <property type="component" value="Chromosome 1"/>
</dbReference>
<gene>
    <name evidence="2" type="ordered locus">MTR_1g066750</name>
    <name evidence="3" type="ORF">MtrunA17_Chr1g0181531</name>
</gene>